<dbReference type="Pfam" id="PF06724">
    <property type="entry name" value="DUF1206"/>
    <property type="match status" value="3"/>
</dbReference>
<dbReference type="Proteomes" id="UP000199258">
    <property type="component" value="Unassembled WGS sequence"/>
</dbReference>
<sequence>MSTDENSLARQAADAAEDASDHKALDVVARFGFAVLAVVHILIGLIALQIAFGGNGEAEPSGALEHLAGGTFGPWTMWACAVGCLGLAAWQFSEATLRARHLPTGQQVSKTISSGSLSIIYGSMAFTFARFAFGGEVDSSESTRDFTASMMESPFGIFVILAVGGTVFGIGVYFVFKGILRKFRPELAHFEDTRRGALIDVLGVIGHVAKGLALVLVGMLFVAAVMTHDPSRSTGLDGSLKALPEHPFGIPLLITIAVGLICYGIFALVRSRFGRM</sequence>
<accession>A0A1G8LWR2</accession>
<dbReference type="InterPro" id="IPR009597">
    <property type="entry name" value="DUF1206"/>
</dbReference>
<reference evidence="3 4" key="1">
    <citation type="submission" date="2016-10" db="EMBL/GenBank/DDBJ databases">
        <authorList>
            <person name="de Groot N.N."/>
        </authorList>
    </citation>
    <scope>NUCLEOTIDE SEQUENCE [LARGE SCALE GENOMIC DNA]</scope>
    <source>
        <strain evidence="3 4">NP_1H</strain>
    </source>
</reference>
<organism evidence="3 4">
    <name type="scientific">Arthrobacter subterraneus</name>
    <dbReference type="NCBI Taxonomy" id="335973"/>
    <lineage>
        <taxon>Bacteria</taxon>
        <taxon>Bacillati</taxon>
        <taxon>Actinomycetota</taxon>
        <taxon>Actinomycetes</taxon>
        <taxon>Micrococcales</taxon>
        <taxon>Micrococcaceae</taxon>
        <taxon>Arthrobacter</taxon>
    </lineage>
</organism>
<gene>
    <name evidence="3" type="ORF">SAMN04488693_11539</name>
</gene>
<evidence type="ECO:0000259" key="2">
    <source>
        <dbReference type="Pfam" id="PF06724"/>
    </source>
</evidence>
<dbReference type="OrthoDB" id="4552598at2"/>
<evidence type="ECO:0000313" key="3">
    <source>
        <dbReference type="EMBL" id="SDI60098.1"/>
    </source>
</evidence>
<feature type="domain" description="DUF1206" evidence="2">
    <location>
        <begin position="205"/>
        <end position="273"/>
    </location>
</feature>
<name>A0A1G8LWR2_9MICC</name>
<dbReference type="RefSeq" id="WP_090587576.1">
    <property type="nucleotide sequence ID" value="NZ_FNDT01000015.1"/>
</dbReference>
<feature type="transmembrane region" description="Helical" evidence="1">
    <location>
        <begin position="31"/>
        <end position="52"/>
    </location>
</feature>
<evidence type="ECO:0000256" key="1">
    <source>
        <dbReference type="SAM" id="Phobius"/>
    </source>
</evidence>
<feature type="domain" description="DUF1206" evidence="2">
    <location>
        <begin position="119"/>
        <end position="180"/>
    </location>
</feature>
<feature type="domain" description="DUF1206" evidence="2">
    <location>
        <begin position="31"/>
        <end position="96"/>
    </location>
</feature>
<feature type="transmembrane region" description="Helical" evidence="1">
    <location>
        <begin position="72"/>
        <end position="90"/>
    </location>
</feature>
<dbReference type="AlphaFoldDB" id="A0A1G8LWR2"/>
<feature type="transmembrane region" description="Helical" evidence="1">
    <location>
        <begin position="111"/>
        <end position="133"/>
    </location>
</feature>
<feature type="transmembrane region" description="Helical" evidence="1">
    <location>
        <begin position="248"/>
        <end position="269"/>
    </location>
</feature>
<dbReference type="STRING" id="335973.SAMN04488693_11539"/>
<feature type="transmembrane region" description="Helical" evidence="1">
    <location>
        <begin position="153"/>
        <end position="176"/>
    </location>
</feature>
<keyword evidence="4" id="KW-1185">Reference proteome</keyword>
<feature type="transmembrane region" description="Helical" evidence="1">
    <location>
        <begin position="197"/>
        <end position="228"/>
    </location>
</feature>
<keyword evidence="1" id="KW-1133">Transmembrane helix</keyword>
<keyword evidence="1" id="KW-0812">Transmembrane</keyword>
<keyword evidence="1" id="KW-0472">Membrane</keyword>
<evidence type="ECO:0000313" key="4">
    <source>
        <dbReference type="Proteomes" id="UP000199258"/>
    </source>
</evidence>
<dbReference type="EMBL" id="FNDT01000015">
    <property type="protein sequence ID" value="SDI60098.1"/>
    <property type="molecule type" value="Genomic_DNA"/>
</dbReference>
<protein>
    <recommendedName>
        <fullName evidence="2">DUF1206 domain-containing protein</fullName>
    </recommendedName>
</protein>
<proteinExistence type="predicted"/>